<sequence>MTNKLKRFRSYRYLRTQSKVDKATKERTPQDIEVERTRNHFRRFHALEFLALR</sequence>
<protein>
    <submittedName>
        <fullName evidence="1">Uncharacterized protein</fullName>
    </submittedName>
</protein>
<proteinExistence type="predicted"/>
<evidence type="ECO:0000313" key="1">
    <source>
        <dbReference type="EMBL" id="WAT93850.1"/>
    </source>
</evidence>
<dbReference type="EMBL" id="CP114197">
    <property type="protein sequence ID" value="WAT93850.1"/>
    <property type="molecule type" value="Genomic_DNA"/>
</dbReference>
<name>A0AA47L9Z2_VIBPH</name>
<dbReference type="AlphaFoldDB" id="A0AA47L9Z2"/>
<dbReference type="RefSeq" id="WP_170926997.1">
    <property type="nucleotide sequence ID" value="NZ_CP114197.1"/>
</dbReference>
<gene>
    <name evidence="1" type="ORF">O1Q84_27070</name>
</gene>
<organism evidence="1 2">
    <name type="scientific">Vibrio parahaemolyticus</name>
    <dbReference type="NCBI Taxonomy" id="670"/>
    <lineage>
        <taxon>Bacteria</taxon>
        <taxon>Pseudomonadati</taxon>
        <taxon>Pseudomonadota</taxon>
        <taxon>Gammaproteobacteria</taxon>
        <taxon>Vibrionales</taxon>
        <taxon>Vibrionaceae</taxon>
        <taxon>Vibrio</taxon>
    </lineage>
</organism>
<keyword evidence="1" id="KW-0614">Plasmid</keyword>
<accession>A0AA47L9Z2</accession>
<evidence type="ECO:0000313" key="2">
    <source>
        <dbReference type="Proteomes" id="UP001156560"/>
    </source>
</evidence>
<geneLocation type="plasmid" evidence="1 2">
    <name>pHLB</name>
</geneLocation>
<reference evidence="1" key="1">
    <citation type="submission" date="2023-06" db="EMBL/GenBank/DDBJ databases">
        <title>Vibrio parahaemolyticus become highly virulent by producing novel Tc toxins.</title>
        <authorList>
            <person name="Yang F."/>
            <person name="You Y."/>
            <person name="Lai Q."/>
            <person name="Xu L."/>
            <person name="Li F."/>
        </authorList>
    </citation>
    <scope>NUCLEOTIDE SEQUENCE</scope>
    <source>
        <strain evidence="1">Vp-HL-202005</strain>
        <plasmid evidence="1">pHLB</plasmid>
    </source>
</reference>
<dbReference type="Proteomes" id="UP001156560">
    <property type="component" value="Plasmid pHLB"/>
</dbReference>